<evidence type="ECO:0000256" key="1">
    <source>
        <dbReference type="SAM" id="MobiDB-lite"/>
    </source>
</evidence>
<gene>
    <name evidence="2" type="ORF">LCGC14_1803760</name>
</gene>
<proteinExistence type="predicted"/>
<dbReference type="AlphaFoldDB" id="A0A0F9GNX9"/>
<dbReference type="EMBL" id="LAZR01017419">
    <property type="protein sequence ID" value="KKM00504.1"/>
    <property type="molecule type" value="Genomic_DNA"/>
</dbReference>
<feature type="region of interest" description="Disordered" evidence="1">
    <location>
        <begin position="66"/>
        <end position="103"/>
    </location>
</feature>
<protein>
    <submittedName>
        <fullName evidence="2">Uncharacterized protein</fullName>
    </submittedName>
</protein>
<comment type="caution">
    <text evidence="2">The sequence shown here is derived from an EMBL/GenBank/DDBJ whole genome shotgun (WGS) entry which is preliminary data.</text>
</comment>
<organism evidence="2">
    <name type="scientific">marine sediment metagenome</name>
    <dbReference type="NCBI Taxonomy" id="412755"/>
    <lineage>
        <taxon>unclassified sequences</taxon>
        <taxon>metagenomes</taxon>
        <taxon>ecological metagenomes</taxon>
    </lineage>
</organism>
<evidence type="ECO:0000313" key="2">
    <source>
        <dbReference type="EMBL" id="KKM00504.1"/>
    </source>
</evidence>
<sequence>MKTSNGRIARREPLLGQLDLRCIRDAAARIATLGGVAPDLPRNLTRAELQLLTACYAITEIIRGEYGEDGEGDPVGDLALRESPGLPAAHQPRLTNGNGNGAS</sequence>
<name>A0A0F9GNX9_9ZZZZ</name>
<reference evidence="2" key="1">
    <citation type="journal article" date="2015" name="Nature">
        <title>Complex archaea that bridge the gap between prokaryotes and eukaryotes.</title>
        <authorList>
            <person name="Spang A."/>
            <person name="Saw J.H."/>
            <person name="Jorgensen S.L."/>
            <person name="Zaremba-Niedzwiedzka K."/>
            <person name="Martijn J."/>
            <person name="Lind A.E."/>
            <person name="van Eijk R."/>
            <person name="Schleper C."/>
            <person name="Guy L."/>
            <person name="Ettema T.J."/>
        </authorList>
    </citation>
    <scope>NUCLEOTIDE SEQUENCE</scope>
</reference>
<accession>A0A0F9GNX9</accession>